<sequence length="148" mass="16926">MNCCRFDVQNGGFVAEEEEHQLLNKSNHLLVNGNVEIVKDDDEYGVEVVKFARQGMPVVEIRTMIFAEVLGRTLGGRHQVRQIKQLNEPDDVKITECNIGGLLTRLEGLRGFIPKHELMKRVNNCIEFEEKEKLYNLNRGVKAGKDIF</sequence>
<proteinExistence type="predicted"/>
<keyword evidence="2" id="KW-1185">Reference proteome</keyword>
<comment type="caution">
    <text evidence="1">The sequence shown here is derived from an EMBL/GenBank/DDBJ whole genome shotgun (WGS) entry which is preliminary data.</text>
</comment>
<reference evidence="1 2" key="1">
    <citation type="submission" date="2020-02" db="EMBL/GenBank/DDBJ databases">
        <authorList>
            <person name="Ma Q."/>
            <person name="Huang Y."/>
            <person name="Song X."/>
            <person name="Pei D."/>
        </authorList>
    </citation>
    <scope>NUCLEOTIDE SEQUENCE [LARGE SCALE GENOMIC DNA]</scope>
    <source>
        <strain evidence="1">Sxm20200214</strain>
        <tissue evidence="1">Leaf</tissue>
    </source>
</reference>
<dbReference type="EMBL" id="JAAMPC010000005">
    <property type="protein sequence ID" value="KAG2310621.1"/>
    <property type="molecule type" value="Genomic_DNA"/>
</dbReference>
<dbReference type="OrthoDB" id="1918363at2759"/>
<evidence type="ECO:0000313" key="2">
    <source>
        <dbReference type="Proteomes" id="UP000886595"/>
    </source>
</evidence>
<dbReference type="AlphaFoldDB" id="A0A8X7VG29"/>
<gene>
    <name evidence="1" type="ORF">Bca52824_022178</name>
</gene>
<name>A0A8X7VG29_BRACI</name>
<organism evidence="1 2">
    <name type="scientific">Brassica carinata</name>
    <name type="common">Ethiopian mustard</name>
    <name type="synonym">Abyssinian cabbage</name>
    <dbReference type="NCBI Taxonomy" id="52824"/>
    <lineage>
        <taxon>Eukaryota</taxon>
        <taxon>Viridiplantae</taxon>
        <taxon>Streptophyta</taxon>
        <taxon>Embryophyta</taxon>
        <taxon>Tracheophyta</taxon>
        <taxon>Spermatophyta</taxon>
        <taxon>Magnoliopsida</taxon>
        <taxon>eudicotyledons</taxon>
        <taxon>Gunneridae</taxon>
        <taxon>Pentapetalae</taxon>
        <taxon>rosids</taxon>
        <taxon>malvids</taxon>
        <taxon>Brassicales</taxon>
        <taxon>Brassicaceae</taxon>
        <taxon>Brassiceae</taxon>
        <taxon>Brassica</taxon>
    </lineage>
</organism>
<dbReference type="Proteomes" id="UP000886595">
    <property type="component" value="Unassembled WGS sequence"/>
</dbReference>
<evidence type="ECO:0000313" key="1">
    <source>
        <dbReference type="EMBL" id="KAG2310621.1"/>
    </source>
</evidence>
<evidence type="ECO:0008006" key="3">
    <source>
        <dbReference type="Google" id="ProtNLM"/>
    </source>
</evidence>
<accession>A0A8X7VG29</accession>
<protein>
    <recommendedName>
        <fullName evidence="3">S1 motif domain-containing protein</fullName>
    </recommendedName>
</protein>